<evidence type="ECO:0000256" key="1">
    <source>
        <dbReference type="ARBA" id="ARBA00004141"/>
    </source>
</evidence>
<keyword evidence="5 8" id="KW-0472">Membrane</keyword>
<sequence length="347" mass="38646">MSEVTVMPGNTTAVLEDQASYPLVSNELRQILESVFYVALNGILGVFGSIANVINLVVFIKQGFKDSVNISLFGLAVSDLGSLLFIIWESICLNPLIFNSDSSFSVVDIHYLTSAVPHGIFVRIAWWITAFITFERCLCIAVPLKVKQIITPKRTIYVIIVIFIFTFLGMSPFMIANRIGPTFSPILNRTIYARIFNDNGLFVENFALMFNVASQFGAFIVDVLSTIVIAHLLTVKSKWRAEAASAKEGLSFRDKKVVKMVVLISAIFICCLLPSCLNFFLGVVLAPDYTLRGVQQNLFLVVWSAVLTLEAINSSVTIFVYYNMSSKYKAVLHKLIFDKTIKQTGEI</sequence>
<keyword evidence="3 8" id="KW-1133">Transmembrane helix</keyword>
<evidence type="ECO:0000256" key="3">
    <source>
        <dbReference type="ARBA" id="ARBA00022989"/>
    </source>
</evidence>
<feature type="transmembrane region" description="Helical" evidence="8">
    <location>
        <begin position="216"/>
        <end position="236"/>
    </location>
</feature>
<feature type="transmembrane region" description="Helical" evidence="8">
    <location>
        <begin position="298"/>
        <end position="322"/>
    </location>
</feature>
<evidence type="ECO:0000313" key="10">
    <source>
        <dbReference type="Proteomes" id="UP001165740"/>
    </source>
</evidence>
<dbReference type="Pfam" id="PF10324">
    <property type="entry name" value="7TM_GPCR_Srw"/>
    <property type="match status" value="1"/>
</dbReference>
<feature type="transmembrane region" description="Helical" evidence="8">
    <location>
        <begin position="70"/>
        <end position="88"/>
    </location>
</feature>
<gene>
    <name evidence="11" type="primary">LOC106062401</name>
</gene>
<comment type="subcellular location">
    <subcellularLocation>
        <location evidence="1">Membrane</location>
        <topology evidence="1">Multi-pass membrane protein</topology>
    </subcellularLocation>
</comment>
<feature type="transmembrane region" description="Helical" evidence="8">
    <location>
        <begin position="156"/>
        <end position="175"/>
    </location>
</feature>
<dbReference type="InterPro" id="IPR000276">
    <property type="entry name" value="GPCR_Rhodpsn"/>
</dbReference>
<dbReference type="PRINTS" id="PR00237">
    <property type="entry name" value="GPCRRHODOPSN"/>
</dbReference>
<dbReference type="Proteomes" id="UP001165740">
    <property type="component" value="Chromosome 9"/>
</dbReference>
<proteinExistence type="predicted"/>
<evidence type="ECO:0000256" key="5">
    <source>
        <dbReference type="ARBA" id="ARBA00023136"/>
    </source>
</evidence>
<dbReference type="Gene3D" id="1.20.1070.10">
    <property type="entry name" value="Rhodopsin 7-helix transmembrane proteins"/>
    <property type="match status" value="1"/>
</dbReference>
<dbReference type="PROSITE" id="PS50262">
    <property type="entry name" value="G_PROTEIN_RECEP_F1_2"/>
    <property type="match status" value="1"/>
</dbReference>
<keyword evidence="6" id="KW-0675">Receptor</keyword>
<dbReference type="GO" id="GO:0008528">
    <property type="term" value="F:G protein-coupled peptide receptor activity"/>
    <property type="evidence" value="ECO:0007669"/>
    <property type="project" value="InterPro"/>
</dbReference>
<keyword evidence="10" id="KW-1185">Reference proteome</keyword>
<dbReference type="SUPFAM" id="SSF81321">
    <property type="entry name" value="Family A G protein-coupled receptor-like"/>
    <property type="match status" value="1"/>
</dbReference>
<evidence type="ECO:0000256" key="8">
    <source>
        <dbReference type="SAM" id="Phobius"/>
    </source>
</evidence>
<dbReference type="OMA" id="WWITAFI"/>
<dbReference type="OrthoDB" id="6081814at2759"/>
<dbReference type="PANTHER" id="PTHR24243:SF208">
    <property type="entry name" value="PYROKININ-1 RECEPTOR"/>
    <property type="match status" value="1"/>
</dbReference>
<feature type="transmembrane region" description="Helical" evidence="8">
    <location>
        <begin position="35"/>
        <end position="58"/>
    </location>
</feature>
<protein>
    <submittedName>
        <fullName evidence="11">Cysteinyl leukotriene receptor 1-like</fullName>
    </submittedName>
</protein>
<evidence type="ECO:0000313" key="11">
    <source>
        <dbReference type="RefSeq" id="XP_013076119.2"/>
    </source>
</evidence>
<accession>A0A9U8E8G4</accession>
<evidence type="ECO:0000256" key="4">
    <source>
        <dbReference type="ARBA" id="ARBA00023040"/>
    </source>
</evidence>
<dbReference type="RefSeq" id="XP_013076119.2">
    <property type="nucleotide sequence ID" value="XM_013220665.2"/>
</dbReference>
<feature type="domain" description="G-protein coupled receptors family 1 profile" evidence="9">
    <location>
        <begin position="51"/>
        <end position="321"/>
    </location>
</feature>
<evidence type="ECO:0000256" key="7">
    <source>
        <dbReference type="ARBA" id="ARBA00023224"/>
    </source>
</evidence>
<reference evidence="11" key="1">
    <citation type="submission" date="2025-08" db="UniProtKB">
        <authorList>
            <consortium name="RefSeq"/>
        </authorList>
    </citation>
    <scope>IDENTIFICATION</scope>
</reference>
<dbReference type="KEGG" id="bgt:106062401"/>
<dbReference type="GO" id="GO:0016020">
    <property type="term" value="C:membrane"/>
    <property type="evidence" value="ECO:0007669"/>
    <property type="project" value="UniProtKB-SubCell"/>
</dbReference>
<organism evidence="10 11">
    <name type="scientific">Biomphalaria glabrata</name>
    <name type="common">Bloodfluke planorb</name>
    <name type="synonym">Freshwater snail</name>
    <dbReference type="NCBI Taxonomy" id="6526"/>
    <lineage>
        <taxon>Eukaryota</taxon>
        <taxon>Metazoa</taxon>
        <taxon>Spiralia</taxon>
        <taxon>Lophotrochozoa</taxon>
        <taxon>Mollusca</taxon>
        <taxon>Gastropoda</taxon>
        <taxon>Heterobranchia</taxon>
        <taxon>Euthyneura</taxon>
        <taxon>Panpulmonata</taxon>
        <taxon>Hygrophila</taxon>
        <taxon>Lymnaeoidea</taxon>
        <taxon>Planorbidae</taxon>
        <taxon>Biomphalaria</taxon>
    </lineage>
</organism>
<dbReference type="AlphaFoldDB" id="A0A9U8E8G4"/>
<dbReference type="PANTHER" id="PTHR24243">
    <property type="entry name" value="G-PROTEIN COUPLED RECEPTOR"/>
    <property type="match status" value="1"/>
</dbReference>
<keyword evidence="4" id="KW-0297">G-protein coupled receptor</keyword>
<evidence type="ECO:0000256" key="6">
    <source>
        <dbReference type="ARBA" id="ARBA00023170"/>
    </source>
</evidence>
<dbReference type="InterPro" id="IPR017452">
    <property type="entry name" value="GPCR_Rhodpsn_7TM"/>
</dbReference>
<feature type="transmembrane region" description="Helical" evidence="8">
    <location>
        <begin position="257"/>
        <end position="286"/>
    </location>
</feature>
<keyword evidence="2 8" id="KW-0812">Transmembrane</keyword>
<evidence type="ECO:0000256" key="2">
    <source>
        <dbReference type="ARBA" id="ARBA00022692"/>
    </source>
</evidence>
<dbReference type="GeneID" id="106062401"/>
<name>A0A9U8E8G4_BIOGL</name>
<dbReference type="InterPro" id="IPR019427">
    <property type="entry name" value="7TM_GPCR_serpentine_rcpt_Srw"/>
</dbReference>
<keyword evidence="7" id="KW-0807">Transducer</keyword>
<evidence type="ECO:0000259" key="9">
    <source>
        <dbReference type="PROSITE" id="PS50262"/>
    </source>
</evidence>